<proteinExistence type="inferred from homology"/>
<evidence type="ECO:0000313" key="4">
    <source>
        <dbReference type="Proteomes" id="UP000266206"/>
    </source>
</evidence>
<dbReference type="PANTHER" id="PTHR34039">
    <property type="entry name" value="UPF0102 PROTEIN YRAN"/>
    <property type="match status" value="1"/>
</dbReference>
<dbReference type="HAMAP" id="MF_00048">
    <property type="entry name" value="UPF0102"/>
    <property type="match status" value="1"/>
</dbReference>
<sequence>MSYASLPKPLSPEQVIRSAQERAIRRRRKNTTPKTAMPLPFTPVSASQQLGHAAESQACYYVTQHGLCVLARNLKCRAGEIDIVARDQNILVFIEVRCRRNANYGSAAETVGRHKQKRVIRAAQFWLPHLVRRHFKQTPPCRFDIITFNGSRLCWLQDAFRTV</sequence>
<dbReference type="NCBIfam" id="TIGR00252">
    <property type="entry name" value="YraN family protein"/>
    <property type="match status" value="1"/>
</dbReference>
<dbReference type="InterPro" id="IPR011335">
    <property type="entry name" value="Restrct_endonuc-II-like"/>
</dbReference>
<dbReference type="InterPro" id="IPR011856">
    <property type="entry name" value="tRNA_endonuc-like_dom_sf"/>
</dbReference>
<evidence type="ECO:0000313" key="3">
    <source>
        <dbReference type="EMBL" id="RIY42251.1"/>
    </source>
</evidence>
<comment type="caution">
    <text evidence="3">The sequence shown here is derived from an EMBL/GenBank/DDBJ whole genome shotgun (WGS) entry which is preliminary data.</text>
</comment>
<dbReference type="EMBL" id="NQYH01000001">
    <property type="protein sequence ID" value="RIY42251.1"/>
    <property type="molecule type" value="Genomic_DNA"/>
</dbReference>
<organism evidence="3 4">
    <name type="scientific">Neopusillimonas maritima</name>
    <dbReference type="NCBI Taxonomy" id="2026239"/>
    <lineage>
        <taxon>Bacteria</taxon>
        <taxon>Pseudomonadati</taxon>
        <taxon>Pseudomonadota</taxon>
        <taxon>Betaproteobacteria</taxon>
        <taxon>Burkholderiales</taxon>
        <taxon>Alcaligenaceae</taxon>
        <taxon>Neopusillimonas</taxon>
    </lineage>
</organism>
<gene>
    <name evidence="3" type="ORF">CJP73_02090</name>
</gene>
<dbReference type="SUPFAM" id="SSF52980">
    <property type="entry name" value="Restriction endonuclease-like"/>
    <property type="match status" value="1"/>
</dbReference>
<protein>
    <recommendedName>
        <fullName evidence="2">UPF0102 protein CJP73_02090</fullName>
    </recommendedName>
</protein>
<accession>A0A3A1YXL0</accession>
<dbReference type="OrthoDB" id="9794876at2"/>
<comment type="similarity">
    <text evidence="1 2">Belongs to the UPF0102 family.</text>
</comment>
<dbReference type="PANTHER" id="PTHR34039:SF1">
    <property type="entry name" value="UPF0102 PROTEIN YRAN"/>
    <property type="match status" value="1"/>
</dbReference>
<dbReference type="NCBIfam" id="NF009150">
    <property type="entry name" value="PRK12497.1-3"/>
    <property type="match status" value="1"/>
</dbReference>
<dbReference type="RefSeq" id="WP_119515353.1">
    <property type="nucleotide sequence ID" value="NZ_NQYH01000001.1"/>
</dbReference>
<dbReference type="Proteomes" id="UP000266206">
    <property type="component" value="Unassembled WGS sequence"/>
</dbReference>
<dbReference type="AlphaFoldDB" id="A0A3A1YXL0"/>
<dbReference type="GO" id="GO:0003676">
    <property type="term" value="F:nucleic acid binding"/>
    <property type="evidence" value="ECO:0007669"/>
    <property type="project" value="InterPro"/>
</dbReference>
<reference evidence="3 4" key="1">
    <citation type="submission" date="2017-08" db="EMBL/GenBank/DDBJ databases">
        <title>Pusillimonas indicus sp. nov., a member of the family Alcaligenaceae isolated from surface seawater.</title>
        <authorList>
            <person name="Li J."/>
        </authorList>
    </citation>
    <scope>NUCLEOTIDE SEQUENCE [LARGE SCALE GENOMIC DNA]</scope>
    <source>
        <strain evidence="3 4">L52-1-41</strain>
    </source>
</reference>
<dbReference type="Gene3D" id="3.40.1350.10">
    <property type="match status" value="1"/>
</dbReference>
<dbReference type="Pfam" id="PF02021">
    <property type="entry name" value="UPF0102"/>
    <property type="match status" value="1"/>
</dbReference>
<evidence type="ECO:0000256" key="2">
    <source>
        <dbReference type="HAMAP-Rule" id="MF_00048"/>
    </source>
</evidence>
<evidence type="ECO:0000256" key="1">
    <source>
        <dbReference type="ARBA" id="ARBA00006738"/>
    </source>
</evidence>
<dbReference type="CDD" id="cd20736">
    <property type="entry name" value="PoNe_Nuclease"/>
    <property type="match status" value="1"/>
</dbReference>
<name>A0A3A1YXL0_9BURK</name>
<dbReference type="InterPro" id="IPR003509">
    <property type="entry name" value="UPF0102_YraN-like"/>
</dbReference>